<keyword evidence="2" id="KW-0378">Hydrolase</keyword>
<reference evidence="4 5" key="1">
    <citation type="submission" date="2015-10" db="EMBL/GenBank/DDBJ databases">
        <authorList>
            <person name="Gilbert D.G."/>
        </authorList>
    </citation>
    <scope>NUCLEOTIDE SEQUENCE [LARGE SCALE GENOMIC DNA]</scope>
    <source>
        <strain evidence="5">HZ-22</strain>
    </source>
</reference>
<dbReference type="CDD" id="cd10917">
    <property type="entry name" value="CE4_NodB_like_6s_7s"/>
    <property type="match status" value="1"/>
</dbReference>
<dbReference type="GO" id="GO:0016810">
    <property type="term" value="F:hydrolase activity, acting on carbon-nitrogen (but not peptide) bonds"/>
    <property type="evidence" value="ECO:0007669"/>
    <property type="project" value="InterPro"/>
</dbReference>
<evidence type="ECO:0000256" key="2">
    <source>
        <dbReference type="ARBA" id="ARBA00022801"/>
    </source>
</evidence>
<feature type="domain" description="NodB homology" evidence="3">
    <location>
        <begin position="28"/>
        <end position="213"/>
    </location>
</feature>
<dbReference type="Gene3D" id="3.20.20.370">
    <property type="entry name" value="Glycoside hydrolase/deacetylase"/>
    <property type="match status" value="1"/>
</dbReference>
<dbReference type="GO" id="GO:0016020">
    <property type="term" value="C:membrane"/>
    <property type="evidence" value="ECO:0007669"/>
    <property type="project" value="TreeGrafter"/>
</dbReference>
<protein>
    <submittedName>
        <fullName evidence="4">Polysaccharide deacetylase</fullName>
    </submittedName>
</protein>
<evidence type="ECO:0000259" key="3">
    <source>
        <dbReference type="PROSITE" id="PS51677"/>
    </source>
</evidence>
<dbReference type="InterPro" id="IPR002509">
    <property type="entry name" value="NODB_dom"/>
</dbReference>
<keyword evidence="1" id="KW-0479">Metal-binding</keyword>
<keyword evidence="5" id="KW-1185">Reference proteome</keyword>
<dbReference type="PANTHER" id="PTHR10587:SF133">
    <property type="entry name" value="CHITIN DEACETYLASE 1-RELATED"/>
    <property type="match status" value="1"/>
</dbReference>
<accession>A0A0P0CGL3</accession>
<dbReference type="InterPro" id="IPR050248">
    <property type="entry name" value="Polysacc_deacetylase_ArnD"/>
</dbReference>
<dbReference type="InterPro" id="IPR011330">
    <property type="entry name" value="Glyco_hydro/deAcase_b/a-brl"/>
</dbReference>
<name>A0A0P0CGL3_9FLAO</name>
<dbReference type="GO" id="GO:0046872">
    <property type="term" value="F:metal ion binding"/>
    <property type="evidence" value="ECO:0007669"/>
    <property type="project" value="UniProtKB-KW"/>
</dbReference>
<dbReference type="STRING" id="1736674.APS56_08995"/>
<evidence type="ECO:0000313" key="5">
    <source>
        <dbReference type="Proteomes" id="UP000057981"/>
    </source>
</evidence>
<organism evidence="4 5">
    <name type="scientific">Pseudalgibacter alginicilyticus</name>
    <dbReference type="NCBI Taxonomy" id="1736674"/>
    <lineage>
        <taxon>Bacteria</taxon>
        <taxon>Pseudomonadati</taxon>
        <taxon>Bacteroidota</taxon>
        <taxon>Flavobacteriia</taxon>
        <taxon>Flavobacteriales</taxon>
        <taxon>Flavobacteriaceae</taxon>
        <taxon>Pseudalgibacter</taxon>
    </lineage>
</organism>
<dbReference type="PANTHER" id="PTHR10587">
    <property type="entry name" value="GLYCOSYL TRANSFERASE-RELATED"/>
    <property type="match status" value="1"/>
</dbReference>
<proteinExistence type="predicted"/>
<dbReference type="AlphaFoldDB" id="A0A0P0CGL3"/>
<evidence type="ECO:0000256" key="1">
    <source>
        <dbReference type="ARBA" id="ARBA00022723"/>
    </source>
</evidence>
<dbReference type="RefSeq" id="WP_054727343.1">
    <property type="nucleotide sequence ID" value="NZ_CP012898.1"/>
</dbReference>
<dbReference type="OrthoDB" id="9812065at2"/>
<dbReference type="EMBL" id="CP012898">
    <property type="protein sequence ID" value="ALJ05250.1"/>
    <property type="molecule type" value="Genomic_DNA"/>
</dbReference>
<dbReference type="Proteomes" id="UP000057981">
    <property type="component" value="Chromosome"/>
</dbReference>
<dbReference type="KEGG" id="ahz:APS56_08995"/>
<dbReference type="Pfam" id="PF01522">
    <property type="entry name" value="Polysacc_deac_1"/>
    <property type="match status" value="1"/>
</dbReference>
<dbReference type="GO" id="GO:0005975">
    <property type="term" value="P:carbohydrate metabolic process"/>
    <property type="evidence" value="ECO:0007669"/>
    <property type="project" value="InterPro"/>
</dbReference>
<gene>
    <name evidence="4" type="ORF">APS56_08995</name>
</gene>
<dbReference type="PATRIC" id="fig|1736674.3.peg.1838"/>
<sequence>MTLVPVKTPLLIKKLFPNYIWDVSTSKKVIYLTFDDGPTPHITNWTLDVLKQYNAKATFFCIGNNVDKHPDLFNNIMNGGHAIGNHTHNHLKGWKTNTKEYLKNVIEAQAVINNNIWDLGFKIQNLFRPPYGQIKRKQGKGLIDLDYKIIMWDVLSFDWDHSVSKVQCLKNVISKTKHGSIIVFHDSVKASKNMQYSLPKVLKHFTNEGFSFESLC</sequence>
<evidence type="ECO:0000313" key="4">
    <source>
        <dbReference type="EMBL" id="ALJ05250.1"/>
    </source>
</evidence>
<dbReference type="SUPFAM" id="SSF88713">
    <property type="entry name" value="Glycoside hydrolase/deacetylase"/>
    <property type="match status" value="1"/>
</dbReference>
<dbReference type="PROSITE" id="PS51677">
    <property type="entry name" value="NODB"/>
    <property type="match status" value="1"/>
</dbReference>